<reference evidence="5 6" key="1">
    <citation type="submission" date="2016-11" db="EMBL/GenBank/DDBJ databases">
        <authorList>
            <person name="Jaros S."/>
            <person name="Januszkiewicz K."/>
            <person name="Wedrychowicz H."/>
        </authorList>
    </citation>
    <scope>NUCLEOTIDE SEQUENCE [LARGE SCALE GENOMIC DNA]</scope>
    <source>
        <strain evidence="5 6">DSM 3089</strain>
    </source>
</reference>
<organism evidence="5 6">
    <name type="scientific">Clostridium collagenovorans DSM 3089</name>
    <dbReference type="NCBI Taxonomy" id="1121306"/>
    <lineage>
        <taxon>Bacteria</taxon>
        <taxon>Bacillati</taxon>
        <taxon>Bacillota</taxon>
        <taxon>Clostridia</taxon>
        <taxon>Eubacteriales</taxon>
        <taxon>Clostridiaceae</taxon>
        <taxon>Clostridium</taxon>
    </lineage>
</organism>
<dbReference type="PANTHER" id="PTHR10695:SF46">
    <property type="entry name" value="BIFUNCTIONAL COENZYME A SYNTHASE-RELATED"/>
    <property type="match status" value="1"/>
</dbReference>
<proteinExistence type="inferred from homology"/>
<dbReference type="InterPro" id="IPR027417">
    <property type="entry name" value="P-loop_NTPase"/>
</dbReference>
<comment type="subcellular location">
    <subcellularLocation>
        <location evidence="3">Cytoplasm</location>
    </subcellularLocation>
</comment>
<dbReference type="Gene3D" id="3.40.50.300">
    <property type="entry name" value="P-loop containing nucleotide triphosphate hydrolases"/>
    <property type="match status" value="1"/>
</dbReference>
<evidence type="ECO:0000256" key="2">
    <source>
        <dbReference type="ARBA" id="ARBA00022840"/>
    </source>
</evidence>
<keyword evidence="3" id="KW-0808">Transferase</keyword>
<protein>
    <recommendedName>
        <fullName evidence="3 4">Dephospho-CoA kinase</fullName>
        <ecNumber evidence="3 4">2.7.1.24</ecNumber>
    </recommendedName>
    <alternativeName>
        <fullName evidence="3">Dephosphocoenzyme A kinase</fullName>
    </alternativeName>
</protein>
<dbReference type="EC" id="2.7.1.24" evidence="3 4"/>
<dbReference type="InterPro" id="IPR001977">
    <property type="entry name" value="Depp_CoAkinase"/>
</dbReference>
<evidence type="ECO:0000256" key="4">
    <source>
        <dbReference type="NCBIfam" id="TIGR00152"/>
    </source>
</evidence>
<comment type="similarity">
    <text evidence="3">Belongs to the CoaE family.</text>
</comment>
<keyword evidence="2 3" id="KW-0067">ATP-binding</keyword>
<evidence type="ECO:0000313" key="6">
    <source>
        <dbReference type="Proteomes" id="UP000184526"/>
    </source>
</evidence>
<dbReference type="GO" id="GO:0005524">
    <property type="term" value="F:ATP binding"/>
    <property type="evidence" value="ECO:0007669"/>
    <property type="project" value="UniProtKB-UniRule"/>
</dbReference>
<keyword evidence="3 5" id="KW-0418">Kinase</keyword>
<dbReference type="Pfam" id="PF01121">
    <property type="entry name" value="CoaE"/>
    <property type="match status" value="1"/>
</dbReference>
<comment type="function">
    <text evidence="3">Catalyzes the phosphorylation of the 3'-hydroxyl group of dephosphocoenzyme A to form coenzyme A.</text>
</comment>
<dbReference type="EMBL" id="FQXP01000003">
    <property type="protein sequence ID" value="SHH55259.1"/>
    <property type="molecule type" value="Genomic_DNA"/>
</dbReference>
<keyword evidence="6" id="KW-1185">Reference proteome</keyword>
<dbReference type="PROSITE" id="PS51219">
    <property type="entry name" value="DPCK"/>
    <property type="match status" value="1"/>
</dbReference>
<keyword evidence="1 3" id="KW-0547">Nucleotide-binding</keyword>
<dbReference type="Proteomes" id="UP000184526">
    <property type="component" value="Unassembled WGS sequence"/>
</dbReference>
<name>A0A1M5TX09_9CLOT</name>
<dbReference type="SUPFAM" id="SSF52540">
    <property type="entry name" value="P-loop containing nucleoside triphosphate hydrolases"/>
    <property type="match status" value="1"/>
</dbReference>
<dbReference type="GO" id="GO:0004140">
    <property type="term" value="F:dephospho-CoA kinase activity"/>
    <property type="evidence" value="ECO:0007669"/>
    <property type="project" value="UniProtKB-UniRule"/>
</dbReference>
<sequence length="205" mass="24122">MKQNKMLKIGLTGGIGSGKSTISNYLKSLGIPIIDADAISRGIMDKYPEIKEEIKECFGKEFFDEHNELKRRELGAYVFKTEERKLRLENIMIPYIKKEIHIEFQLHEKNNSKLCILDAPTLIEQGLHLEMDYNILVWIPERVQIKRVKKRDKLTKGEILKRIEAQMSLNEKRKKVDFIINNNKNFQITKNKINLILKELNYFES</sequence>
<dbReference type="GO" id="GO:0005737">
    <property type="term" value="C:cytoplasm"/>
    <property type="evidence" value="ECO:0007669"/>
    <property type="project" value="UniProtKB-SubCell"/>
</dbReference>
<dbReference type="GO" id="GO:0015937">
    <property type="term" value="P:coenzyme A biosynthetic process"/>
    <property type="evidence" value="ECO:0007669"/>
    <property type="project" value="UniProtKB-UniRule"/>
</dbReference>
<keyword evidence="3" id="KW-0963">Cytoplasm</keyword>
<gene>
    <name evidence="3" type="primary">coaE</name>
    <name evidence="5" type="ORF">SAMN02745196_00752</name>
</gene>
<comment type="catalytic activity">
    <reaction evidence="3">
        <text>3'-dephospho-CoA + ATP = ADP + CoA + H(+)</text>
        <dbReference type="Rhea" id="RHEA:18245"/>
        <dbReference type="ChEBI" id="CHEBI:15378"/>
        <dbReference type="ChEBI" id="CHEBI:30616"/>
        <dbReference type="ChEBI" id="CHEBI:57287"/>
        <dbReference type="ChEBI" id="CHEBI:57328"/>
        <dbReference type="ChEBI" id="CHEBI:456216"/>
        <dbReference type="EC" id="2.7.1.24"/>
    </reaction>
</comment>
<evidence type="ECO:0000256" key="3">
    <source>
        <dbReference type="HAMAP-Rule" id="MF_00376"/>
    </source>
</evidence>
<feature type="binding site" evidence="3">
    <location>
        <begin position="16"/>
        <end position="21"/>
    </location>
    <ligand>
        <name>ATP</name>
        <dbReference type="ChEBI" id="CHEBI:30616"/>
    </ligand>
</feature>
<accession>A0A1M5TX09</accession>
<dbReference type="RefSeq" id="WP_242944287.1">
    <property type="nucleotide sequence ID" value="NZ_FQXP01000003.1"/>
</dbReference>
<keyword evidence="3" id="KW-0173">Coenzyme A biosynthesis</keyword>
<evidence type="ECO:0000313" key="5">
    <source>
        <dbReference type="EMBL" id="SHH55259.1"/>
    </source>
</evidence>
<evidence type="ECO:0000256" key="1">
    <source>
        <dbReference type="ARBA" id="ARBA00022741"/>
    </source>
</evidence>
<dbReference type="CDD" id="cd02022">
    <property type="entry name" value="DPCK"/>
    <property type="match status" value="1"/>
</dbReference>
<dbReference type="NCBIfam" id="TIGR00152">
    <property type="entry name" value="dephospho-CoA kinase"/>
    <property type="match status" value="1"/>
</dbReference>
<dbReference type="UniPathway" id="UPA00241">
    <property type="reaction ID" value="UER00356"/>
</dbReference>
<dbReference type="PANTHER" id="PTHR10695">
    <property type="entry name" value="DEPHOSPHO-COA KINASE-RELATED"/>
    <property type="match status" value="1"/>
</dbReference>
<comment type="pathway">
    <text evidence="3">Cofactor biosynthesis; coenzyme A biosynthesis; CoA from (R)-pantothenate: step 5/5.</text>
</comment>
<dbReference type="STRING" id="1121306.SAMN02745196_00752"/>
<dbReference type="AlphaFoldDB" id="A0A1M5TX09"/>
<dbReference type="HAMAP" id="MF_00376">
    <property type="entry name" value="Dephospho_CoA_kinase"/>
    <property type="match status" value="1"/>
</dbReference>